<dbReference type="SUPFAM" id="SSF56815">
    <property type="entry name" value="Sec1/munc18-like (SM) proteins"/>
    <property type="match status" value="1"/>
</dbReference>
<dbReference type="GO" id="GO:0016192">
    <property type="term" value="P:vesicle-mediated transport"/>
    <property type="evidence" value="ECO:0007669"/>
    <property type="project" value="InterPro"/>
</dbReference>
<dbReference type="InterPro" id="IPR043127">
    <property type="entry name" value="Sec-1-like_dom3a"/>
</dbReference>
<dbReference type="InterPro" id="IPR036045">
    <property type="entry name" value="Sec1-like_sf"/>
</dbReference>
<name>A0AAF0EBP2_9BASI</name>
<evidence type="ECO:0000313" key="2">
    <source>
        <dbReference type="EMBL" id="WFD21686.1"/>
    </source>
</evidence>
<dbReference type="InterPro" id="IPR001619">
    <property type="entry name" value="Sec1-like"/>
</dbReference>
<dbReference type="AlphaFoldDB" id="A0AAF0EBP2"/>
<gene>
    <name evidence="2" type="primary">VPS45</name>
    <name evidence="2" type="ORF">MEQU1_000341</name>
</gene>
<dbReference type="Gene3D" id="3.90.830.10">
    <property type="entry name" value="Syntaxin Binding Protein 1, Chain A, domain 2"/>
    <property type="match status" value="1"/>
</dbReference>
<keyword evidence="3" id="KW-1185">Reference proteome</keyword>
<reference evidence="2" key="1">
    <citation type="submission" date="2023-03" db="EMBL/GenBank/DDBJ databases">
        <title>Mating type loci evolution in Malassezia.</title>
        <authorList>
            <person name="Coelho M.A."/>
        </authorList>
    </citation>
    <scope>NUCLEOTIDE SEQUENCE</scope>
    <source>
        <strain evidence="2">CBS 12830</strain>
    </source>
</reference>
<dbReference type="Gene3D" id="1.25.40.60">
    <property type="match status" value="1"/>
</dbReference>
<dbReference type="Gene3D" id="3.40.50.2060">
    <property type="match status" value="1"/>
</dbReference>
<evidence type="ECO:0000313" key="3">
    <source>
        <dbReference type="Proteomes" id="UP001214415"/>
    </source>
</evidence>
<proteinExistence type="inferred from homology"/>
<dbReference type="PANTHER" id="PTHR11679">
    <property type="entry name" value="VESICLE PROTEIN SORTING-ASSOCIATED"/>
    <property type="match status" value="1"/>
</dbReference>
<organism evidence="2 3">
    <name type="scientific">Malassezia equina</name>
    <dbReference type="NCBI Taxonomy" id="1381935"/>
    <lineage>
        <taxon>Eukaryota</taxon>
        <taxon>Fungi</taxon>
        <taxon>Dikarya</taxon>
        <taxon>Basidiomycota</taxon>
        <taxon>Ustilaginomycotina</taxon>
        <taxon>Malasseziomycetes</taxon>
        <taxon>Malasseziales</taxon>
        <taxon>Malasseziaceae</taxon>
        <taxon>Malassezia</taxon>
    </lineage>
</organism>
<protein>
    <submittedName>
        <fullName evidence="2">Vacuolar protein sorting-associated protein 45</fullName>
    </submittedName>
</protein>
<dbReference type="InterPro" id="IPR027482">
    <property type="entry name" value="Sec1-like_dom2"/>
</dbReference>
<dbReference type="Gene3D" id="3.40.50.1910">
    <property type="match status" value="1"/>
</dbReference>
<dbReference type="Pfam" id="PF00995">
    <property type="entry name" value="Sec1"/>
    <property type="match status" value="1"/>
</dbReference>
<accession>A0AAF0EBP2</accession>
<dbReference type="Proteomes" id="UP001214415">
    <property type="component" value="Chromosome 1"/>
</dbReference>
<dbReference type="EMBL" id="CP119900">
    <property type="protein sequence ID" value="WFD21686.1"/>
    <property type="molecule type" value="Genomic_DNA"/>
</dbReference>
<sequence length="630" mass="69318">MERMLKEVQGMKILLLDGHTTPTVSAAYTQSALLEQEVYLTDKLANARRERMPHLTCVAFVRPCESSIHALCEELQRPRYHAYWLYFSHAVSKAHIEQLAEADQHQAVQAVQEFFADYVPVTSSHFSLQYGVPPHALYGATSSTWDADALDVHTRALTSVLLSLKKKPVVRYERMSELAKTLAHNVLHDMDTALAPLFDFRRTEVPPLLLVLDRRNDPVTPLLTPWTYQAMVHEQLGIDNGRTTMHTEQGTQEIVLSVDHDPFFAANLYDNFGDLGASIKEYVVQFQARSASNATIETVQDMKRFVEAYPEFQRLRGNVSKHVALLGELSTLVEARHLLRVSELEQSLATRESHASDLKNVQALLADPQIGTEAKLRVAILYALRYQTSSSHQIEAVVRQLIEVGVPESDVAIIYVLLNLAGAEQRQGDLFANENLLARGKSALRGLKGVDNVYTQHTPHLVQTLDQLMRGKLRTAHYPFAGADASPTLDAPATVYPGGPPTRPQDVIVFVIGGTTYEEARMIALLNGAASAAPSLNGAPPAPTWPGTRFLLGGTTVHRSRSFLDMVQHIGARQPALTRAPPALGHRGLPPLGLGAAPWTDTHDLGQVASGARDMAQGLLGRVMRGIDAP</sequence>
<evidence type="ECO:0000256" key="1">
    <source>
        <dbReference type="ARBA" id="ARBA00009884"/>
    </source>
</evidence>
<dbReference type="PIRSF" id="PIRSF005715">
    <property type="entry name" value="VPS45_Sec1"/>
    <property type="match status" value="1"/>
</dbReference>
<dbReference type="InterPro" id="IPR043154">
    <property type="entry name" value="Sec-1-like_dom1"/>
</dbReference>
<comment type="similarity">
    <text evidence="1">Belongs to the STXBP/unc-18/SEC1 family.</text>
</comment>